<dbReference type="Gramene" id="evm.model.04.2335">
    <property type="protein sequence ID" value="cds.evm.model.04.2335"/>
    <property type="gene ID" value="evm.TU.04.2335"/>
</dbReference>
<evidence type="ECO:0000256" key="1">
    <source>
        <dbReference type="SAM" id="MobiDB-lite"/>
    </source>
</evidence>
<protein>
    <submittedName>
        <fullName evidence="2">Uncharacterized protein</fullName>
    </submittedName>
</protein>
<reference evidence="2" key="1">
    <citation type="submission" date="2018-11" db="EMBL/GenBank/DDBJ databases">
        <authorList>
            <person name="Grassa J C."/>
        </authorList>
    </citation>
    <scope>NUCLEOTIDE SEQUENCE [LARGE SCALE GENOMIC DNA]</scope>
</reference>
<reference evidence="2" key="2">
    <citation type="submission" date="2021-03" db="UniProtKB">
        <authorList>
            <consortium name="EnsemblPlants"/>
        </authorList>
    </citation>
    <scope>IDENTIFICATION</scope>
</reference>
<dbReference type="AlphaFoldDB" id="A0A803PGE5"/>
<evidence type="ECO:0000313" key="3">
    <source>
        <dbReference type="Proteomes" id="UP000596661"/>
    </source>
</evidence>
<organism evidence="2 3">
    <name type="scientific">Cannabis sativa</name>
    <name type="common">Hemp</name>
    <name type="synonym">Marijuana</name>
    <dbReference type="NCBI Taxonomy" id="3483"/>
    <lineage>
        <taxon>Eukaryota</taxon>
        <taxon>Viridiplantae</taxon>
        <taxon>Streptophyta</taxon>
        <taxon>Embryophyta</taxon>
        <taxon>Tracheophyta</taxon>
        <taxon>Spermatophyta</taxon>
        <taxon>Magnoliopsida</taxon>
        <taxon>eudicotyledons</taxon>
        <taxon>Gunneridae</taxon>
        <taxon>Pentapetalae</taxon>
        <taxon>rosids</taxon>
        <taxon>fabids</taxon>
        <taxon>Rosales</taxon>
        <taxon>Cannabaceae</taxon>
        <taxon>Cannabis</taxon>
    </lineage>
</organism>
<dbReference type="EnsemblPlants" id="evm.model.04.2335">
    <property type="protein sequence ID" value="cds.evm.model.04.2335"/>
    <property type="gene ID" value="evm.TU.04.2335"/>
</dbReference>
<name>A0A803PGE5_CANSA</name>
<accession>A0A803PGE5</accession>
<sequence>MAQSKISDFETAMKMNPTPSQYKPEVSDSDETAKTKKTKKKEFKPIIRDVNPPKKKLVKKMMLEFIANKFTKTQKQNHQ</sequence>
<evidence type="ECO:0000313" key="2">
    <source>
        <dbReference type="EnsemblPlants" id="cds.evm.model.04.2335"/>
    </source>
</evidence>
<dbReference type="EMBL" id="UZAU01000407">
    <property type="status" value="NOT_ANNOTATED_CDS"/>
    <property type="molecule type" value="Genomic_DNA"/>
</dbReference>
<proteinExistence type="predicted"/>
<keyword evidence="3" id="KW-1185">Reference proteome</keyword>
<feature type="region of interest" description="Disordered" evidence="1">
    <location>
        <begin position="1"/>
        <end position="40"/>
    </location>
</feature>
<dbReference type="Proteomes" id="UP000596661">
    <property type="component" value="Chromosome 4"/>
</dbReference>